<dbReference type="PATRIC" id="fig|456.5.peg.182"/>
<evidence type="ECO:0000313" key="6">
    <source>
        <dbReference type="Proteomes" id="UP000055035"/>
    </source>
</evidence>
<comment type="similarity">
    <text evidence="1">Belongs to the P-Pant transferase superfamily. Gsp/Sfp/HetI/AcpT family.</text>
</comment>
<dbReference type="InterPro" id="IPR055066">
    <property type="entry name" value="AASDHPPT_N"/>
</dbReference>
<dbReference type="GO" id="GO:0019878">
    <property type="term" value="P:lysine biosynthetic process via aminoadipic acid"/>
    <property type="evidence" value="ECO:0007669"/>
    <property type="project" value="TreeGrafter"/>
</dbReference>
<dbReference type="AlphaFoldDB" id="A0A0W0VFL5"/>
<dbReference type="InterPro" id="IPR050559">
    <property type="entry name" value="P-Pant_transferase_sf"/>
</dbReference>
<feature type="domain" description="4'-phosphopantetheinyl transferase N-terminal" evidence="4">
    <location>
        <begin position="31"/>
        <end position="111"/>
    </location>
</feature>
<dbReference type="InterPro" id="IPR008278">
    <property type="entry name" value="4-PPantetheinyl_Trfase_dom"/>
</dbReference>
<dbReference type="InterPro" id="IPR037143">
    <property type="entry name" value="4-PPantetheinyl_Trfase_dom_sf"/>
</dbReference>
<dbReference type="GO" id="GO:0008897">
    <property type="term" value="F:holo-[acyl-carrier-protein] synthase activity"/>
    <property type="evidence" value="ECO:0007669"/>
    <property type="project" value="InterPro"/>
</dbReference>
<evidence type="ECO:0000259" key="4">
    <source>
        <dbReference type="Pfam" id="PF22624"/>
    </source>
</evidence>
<keyword evidence="6" id="KW-1185">Reference proteome</keyword>
<dbReference type="STRING" id="456.Ljor_0165"/>
<dbReference type="GO" id="GO:0000287">
    <property type="term" value="F:magnesium ion binding"/>
    <property type="evidence" value="ECO:0007669"/>
    <property type="project" value="InterPro"/>
</dbReference>
<protein>
    <submittedName>
        <fullName evidence="5">Phosphopantetheinyl transferase</fullName>
    </submittedName>
</protein>
<evidence type="ECO:0000259" key="3">
    <source>
        <dbReference type="Pfam" id="PF01648"/>
    </source>
</evidence>
<proteinExistence type="inferred from homology"/>
<dbReference type="Pfam" id="PF01648">
    <property type="entry name" value="ACPS"/>
    <property type="match status" value="1"/>
</dbReference>
<keyword evidence="2 5" id="KW-0808">Transferase</keyword>
<dbReference type="PANTHER" id="PTHR12215:SF10">
    <property type="entry name" value="L-AMINOADIPATE-SEMIALDEHYDE DEHYDROGENASE-PHOSPHOPANTETHEINYL TRANSFERASE"/>
    <property type="match status" value="1"/>
</dbReference>
<dbReference type="RefSeq" id="WP_232003926.1">
    <property type="nucleotide sequence ID" value="NZ_CAAAIC010000005.1"/>
</dbReference>
<dbReference type="Pfam" id="PF22624">
    <property type="entry name" value="AASDHPPT_N"/>
    <property type="match status" value="1"/>
</dbReference>
<reference evidence="5 6" key="1">
    <citation type="submission" date="2015-11" db="EMBL/GenBank/DDBJ databases">
        <title>Genomic analysis of 38 Legionella species identifies large and diverse effector repertoires.</title>
        <authorList>
            <person name="Burstein D."/>
            <person name="Amaro F."/>
            <person name="Zusman T."/>
            <person name="Lifshitz Z."/>
            <person name="Cohen O."/>
            <person name="Gilbert J.A."/>
            <person name="Pupko T."/>
            <person name="Shuman H.A."/>
            <person name="Segal G."/>
        </authorList>
    </citation>
    <scope>NUCLEOTIDE SEQUENCE [LARGE SCALE GENOMIC DNA]</scope>
    <source>
        <strain evidence="5 6">BL-540</strain>
    </source>
</reference>
<dbReference type="Gene3D" id="3.90.470.20">
    <property type="entry name" value="4'-phosphopantetheinyl transferase domain"/>
    <property type="match status" value="2"/>
</dbReference>
<dbReference type="SUPFAM" id="SSF56214">
    <property type="entry name" value="4'-phosphopantetheinyl transferase"/>
    <property type="match status" value="2"/>
</dbReference>
<dbReference type="Proteomes" id="UP000055035">
    <property type="component" value="Unassembled WGS sequence"/>
</dbReference>
<evidence type="ECO:0000256" key="1">
    <source>
        <dbReference type="ARBA" id="ARBA00010990"/>
    </source>
</evidence>
<gene>
    <name evidence="5" type="ORF">Ljor_0165</name>
</gene>
<evidence type="ECO:0000313" key="5">
    <source>
        <dbReference type="EMBL" id="KTD18942.1"/>
    </source>
</evidence>
<name>A0A0W0VFL5_9GAMM</name>
<accession>A0A0W0VFL5</accession>
<comment type="caution">
    <text evidence="5">The sequence shown here is derived from an EMBL/GenBank/DDBJ whole genome shotgun (WGS) entry which is preliminary data.</text>
</comment>
<feature type="domain" description="4'-phosphopantetheinyl transferase" evidence="3">
    <location>
        <begin position="117"/>
        <end position="196"/>
    </location>
</feature>
<evidence type="ECO:0000256" key="2">
    <source>
        <dbReference type="ARBA" id="ARBA00022679"/>
    </source>
</evidence>
<dbReference type="GO" id="GO:0005829">
    <property type="term" value="C:cytosol"/>
    <property type="evidence" value="ECO:0007669"/>
    <property type="project" value="TreeGrafter"/>
</dbReference>
<dbReference type="PANTHER" id="PTHR12215">
    <property type="entry name" value="PHOSPHOPANTETHEINE TRANSFERASE"/>
    <property type="match status" value="1"/>
</dbReference>
<dbReference type="EMBL" id="LNYJ01000003">
    <property type="protein sequence ID" value="KTD18942.1"/>
    <property type="molecule type" value="Genomic_DNA"/>
</dbReference>
<sequence>MPLFKAMSVRDCCLSPSRIDVWEFPLTQFAQPALLLLNEDEQAKGNRFRFEHHRRRYRVARAMMRIILGKYLNCPPEHLQFDYNSHGKPEIKSKEAIEFNLSHSGELALLAVGQHTPLGIDLEFFSARPYEGIAKHSFSPQECAALAKVPIQLKPLSFFSIWSQKEALIKACGLGLSYPTQRFNVPILPAAQEEIVDSLHETVWQMRCFMPQISCCAALCFQPQIEVIRYLKVNPLDFFKAEEI</sequence>
<organism evidence="5 6">
    <name type="scientific">Legionella jordanis</name>
    <dbReference type="NCBI Taxonomy" id="456"/>
    <lineage>
        <taxon>Bacteria</taxon>
        <taxon>Pseudomonadati</taxon>
        <taxon>Pseudomonadota</taxon>
        <taxon>Gammaproteobacteria</taxon>
        <taxon>Legionellales</taxon>
        <taxon>Legionellaceae</taxon>
        <taxon>Legionella</taxon>
    </lineage>
</organism>